<evidence type="ECO:0000256" key="4">
    <source>
        <dbReference type="ARBA" id="ARBA00022833"/>
    </source>
</evidence>
<dbReference type="OrthoDB" id="9773738at2"/>
<evidence type="ECO:0000256" key="2">
    <source>
        <dbReference type="ARBA" id="ARBA00022723"/>
    </source>
</evidence>
<evidence type="ECO:0000313" key="8">
    <source>
        <dbReference type="Proteomes" id="UP000481327"/>
    </source>
</evidence>
<keyword evidence="5" id="KW-0732">Signal</keyword>
<dbReference type="GO" id="GO:0016787">
    <property type="term" value="F:hydrolase activity"/>
    <property type="evidence" value="ECO:0007669"/>
    <property type="project" value="UniProtKB-KW"/>
</dbReference>
<dbReference type="EMBL" id="WIOL01000004">
    <property type="protein sequence ID" value="MQT18035.1"/>
    <property type="molecule type" value="Genomic_DNA"/>
</dbReference>
<reference evidence="7 8" key="1">
    <citation type="submission" date="2019-09" db="EMBL/GenBank/DDBJ databases">
        <title>Polymorphobacter sp. isolated from a lake in China.</title>
        <authorList>
            <person name="Liu Z."/>
        </authorList>
    </citation>
    <scope>NUCLEOTIDE SEQUENCE [LARGE SCALE GENOMIC DNA]</scope>
    <source>
        <strain evidence="7 8">D40P</strain>
    </source>
</reference>
<dbReference type="GO" id="GO:0046872">
    <property type="term" value="F:metal ion binding"/>
    <property type="evidence" value="ECO:0007669"/>
    <property type="project" value="UniProtKB-KW"/>
</dbReference>
<name>A0A7C9GQ59_9SPHN</name>
<organism evidence="7 8">
    <name type="scientific">Sandarakinorhabdus fusca</name>
    <dbReference type="NCBI Taxonomy" id="1439888"/>
    <lineage>
        <taxon>Bacteria</taxon>
        <taxon>Pseudomonadati</taxon>
        <taxon>Pseudomonadota</taxon>
        <taxon>Alphaproteobacteria</taxon>
        <taxon>Sphingomonadales</taxon>
        <taxon>Sphingosinicellaceae</taxon>
        <taxon>Sandarakinorhabdus</taxon>
    </lineage>
</organism>
<dbReference type="CDD" id="cd07720">
    <property type="entry name" value="OPHC2-like_MBL-fold"/>
    <property type="match status" value="1"/>
</dbReference>
<dbReference type="InterPro" id="IPR001279">
    <property type="entry name" value="Metallo-B-lactamas"/>
</dbReference>
<dbReference type="PANTHER" id="PTHR42978:SF6">
    <property type="entry name" value="QUORUM-QUENCHING LACTONASE YTNP-RELATED"/>
    <property type="match status" value="1"/>
</dbReference>
<keyword evidence="2" id="KW-0479">Metal-binding</keyword>
<keyword evidence="4" id="KW-0862">Zinc</keyword>
<comment type="caution">
    <text evidence="7">The sequence shown here is derived from an EMBL/GenBank/DDBJ whole genome shotgun (WGS) entry which is preliminary data.</text>
</comment>
<protein>
    <submittedName>
        <fullName evidence="7">MBL fold metallo-hydrolase</fullName>
    </submittedName>
</protein>
<dbReference type="PANTHER" id="PTHR42978">
    <property type="entry name" value="QUORUM-QUENCHING LACTONASE YTNP-RELATED-RELATED"/>
    <property type="match status" value="1"/>
</dbReference>
<proteinExistence type="inferred from homology"/>
<feature type="chain" id="PRO_5028915255" evidence="5">
    <location>
        <begin position="21"/>
        <end position="301"/>
    </location>
</feature>
<feature type="domain" description="Metallo-beta-lactamase" evidence="6">
    <location>
        <begin position="91"/>
        <end position="277"/>
    </location>
</feature>
<dbReference type="InterPro" id="IPR051013">
    <property type="entry name" value="MBL_superfamily_lactonases"/>
</dbReference>
<keyword evidence="8" id="KW-1185">Reference proteome</keyword>
<dbReference type="SMART" id="SM00849">
    <property type="entry name" value="Lactamase_B"/>
    <property type="match status" value="1"/>
</dbReference>
<dbReference type="SUPFAM" id="SSF56281">
    <property type="entry name" value="Metallo-hydrolase/oxidoreductase"/>
    <property type="match status" value="1"/>
</dbReference>
<evidence type="ECO:0000259" key="6">
    <source>
        <dbReference type="SMART" id="SM00849"/>
    </source>
</evidence>
<keyword evidence="3 7" id="KW-0378">Hydrolase</keyword>
<dbReference type="InterPro" id="IPR036866">
    <property type="entry name" value="RibonucZ/Hydroxyglut_hydro"/>
</dbReference>
<dbReference type="AlphaFoldDB" id="A0A7C9GQ59"/>
<evidence type="ECO:0000256" key="3">
    <source>
        <dbReference type="ARBA" id="ARBA00022801"/>
    </source>
</evidence>
<gene>
    <name evidence="7" type="ORF">F3168_12290</name>
</gene>
<dbReference type="Pfam" id="PF00753">
    <property type="entry name" value="Lactamase_B"/>
    <property type="match status" value="1"/>
</dbReference>
<comment type="similarity">
    <text evidence="1">Belongs to the metallo-beta-lactamase superfamily.</text>
</comment>
<dbReference type="Gene3D" id="3.60.15.10">
    <property type="entry name" value="Ribonuclease Z/Hydroxyacylglutathione hydrolase-like"/>
    <property type="match status" value="1"/>
</dbReference>
<evidence type="ECO:0000313" key="7">
    <source>
        <dbReference type="EMBL" id="MQT18035.1"/>
    </source>
</evidence>
<feature type="signal peptide" evidence="5">
    <location>
        <begin position="1"/>
        <end position="20"/>
    </location>
</feature>
<sequence>MRIPALFALALAAPALVAPALDAPAFAQVGPVTVQPEATDFRIGAYQLSSLRDAGNIAPNDAKVFGVDAGIAEVDKVLVAAGATQGQIELSVNALLIRLPGHVALIDTGYGMPRGTLLASLEKAGTRADAVTDIMITHGHGDHVGGLVGPDGKPAFANAVVHLSAPEWDAIKSQPNNAKLVAAIGTKVKPFTPGAKLLPGITAVDLHGHTAGHSGYEIVSGKARLMAIGDSAHSYIVSLARPDWVMGYDKDAAVGAANRATVLGRLADSREPVFSPHFPYPGVGRVVRAGSGFKWQPGLPQ</sequence>
<dbReference type="RefSeq" id="WP_152578486.1">
    <property type="nucleotide sequence ID" value="NZ_JAATJI010000001.1"/>
</dbReference>
<accession>A0A7C9GQ59</accession>
<dbReference type="Proteomes" id="UP000481327">
    <property type="component" value="Unassembled WGS sequence"/>
</dbReference>
<evidence type="ECO:0000256" key="1">
    <source>
        <dbReference type="ARBA" id="ARBA00007749"/>
    </source>
</evidence>
<evidence type="ECO:0000256" key="5">
    <source>
        <dbReference type="SAM" id="SignalP"/>
    </source>
</evidence>